<organism evidence="1 2">
    <name type="scientific">Hydrocarboniphaga effusa AP103</name>
    <dbReference type="NCBI Taxonomy" id="1172194"/>
    <lineage>
        <taxon>Bacteria</taxon>
        <taxon>Pseudomonadati</taxon>
        <taxon>Pseudomonadota</taxon>
        <taxon>Gammaproteobacteria</taxon>
        <taxon>Nevskiales</taxon>
        <taxon>Nevskiaceae</taxon>
        <taxon>Hydrocarboniphaga</taxon>
    </lineage>
</organism>
<protein>
    <recommendedName>
        <fullName evidence="3">Transposase</fullName>
    </recommendedName>
</protein>
<sequence length="49" mass="5305">MKPQITELLPHDVLGRHRASKELRHEAADHLLIAVMRFGAGSGFKGAAA</sequence>
<gene>
    <name evidence="1" type="ORF">WQQ_15330</name>
</gene>
<dbReference type="AlphaFoldDB" id="I8I518"/>
<dbReference type="EMBL" id="AKGD01000001">
    <property type="protein sequence ID" value="EIT71396.1"/>
    <property type="molecule type" value="Genomic_DNA"/>
</dbReference>
<evidence type="ECO:0008006" key="3">
    <source>
        <dbReference type="Google" id="ProtNLM"/>
    </source>
</evidence>
<reference evidence="1 2" key="1">
    <citation type="journal article" date="2012" name="J. Bacteriol.">
        <title>Genome Sequence of n-Alkane-Degrading Hydrocarboniphaga effusa Strain AP103T (ATCC BAA-332T).</title>
        <authorList>
            <person name="Chang H.K."/>
            <person name="Zylstra G.J."/>
            <person name="Chae J.C."/>
        </authorList>
    </citation>
    <scope>NUCLEOTIDE SEQUENCE [LARGE SCALE GENOMIC DNA]</scope>
    <source>
        <strain evidence="1 2">AP103</strain>
    </source>
</reference>
<keyword evidence="2" id="KW-1185">Reference proteome</keyword>
<name>I8I518_9GAMM</name>
<dbReference type="Proteomes" id="UP000003704">
    <property type="component" value="Unassembled WGS sequence"/>
</dbReference>
<proteinExistence type="predicted"/>
<dbReference type="STRING" id="1172194.WQQ_15330"/>
<comment type="caution">
    <text evidence="1">The sequence shown here is derived from an EMBL/GenBank/DDBJ whole genome shotgun (WGS) entry which is preliminary data.</text>
</comment>
<evidence type="ECO:0000313" key="1">
    <source>
        <dbReference type="EMBL" id="EIT71396.1"/>
    </source>
</evidence>
<evidence type="ECO:0000313" key="2">
    <source>
        <dbReference type="Proteomes" id="UP000003704"/>
    </source>
</evidence>
<accession>I8I518</accession>